<evidence type="ECO:0000313" key="13">
    <source>
        <dbReference type="Proteomes" id="UP000594263"/>
    </source>
</evidence>
<dbReference type="EnsemblPlants" id="Kaladp0515s0033.1.v1.1">
    <property type="protein sequence ID" value="Kaladp0515s0033.1.v1.1"/>
    <property type="gene ID" value="Kaladp0515s0033.v1.1"/>
</dbReference>
<dbReference type="Gramene" id="Kaladp0515s0033.3.v1.1">
    <property type="protein sequence ID" value="Kaladp0515s0033.3.v1.1"/>
    <property type="gene ID" value="Kaladp0515s0033.v1.1"/>
</dbReference>
<organism evidence="12 13">
    <name type="scientific">Kalanchoe fedtschenkoi</name>
    <name type="common">Lavender scallops</name>
    <name type="synonym">South American air plant</name>
    <dbReference type="NCBI Taxonomy" id="63787"/>
    <lineage>
        <taxon>Eukaryota</taxon>
        <taxon>Viridiplantae</taxon>
        <taxon>Streptophyta</taxon>
        <taxon>Embryophyta</taxon>
        <taxon>Tracheophyta</taxon>
        <taxon>Spermatophyta</taxon>
        <taxon>Magnoliopsida</taxon>
        <taxon>eudicotyledons</taxon>
        <taxon>Gunneridae</taxon>
        <taxon>Pentapetalae</taxon>
        <taxon>Saxifragales</taxon>
        <taxon>Crassulaceae</taxon>
        <taxon>Kalanchoe</taxon>
    </lineage>
</organism>
<feature type="compositionally biased region" description="Basic and acidic residues" evidence="10">
    <location>
        <begin position="173"/>
        <end position="187"/>
    </location>
</feature>
<keyword evidence="5" id="KW-0805">Transcription regulation</keyword>
<dbReference type="EnsemblPlants" id="Kaladp0515s0033.2.v1.1">
    <property type="protein sequence ID" value="Kaladp0515s0033.2.v1.1"/>
    <property type="gene ID" value="Kaladp0515s0033.v1.1"/>
</dbReference>
<dbReference type="Gramene" id="Kaladp0515s0033.5.v1.1">
    <property type="protein sequence ID" value="Kaladp0515s0033.5.v1.1"/>
    <property type="gene ID" value="Kaladp0515s0033.v1.1"/>
</dbReference>
<evidence type="ECO:0000256" key="3">
    <source>
        <dbReference type="ARBA" id="ARBA00022737"/>
    </source>
</evidence>
<dbReference type="PANTHER" id="PTHR31221:SF125">
    <property type="entry name" value="WRKY TRANSCRIPTION FACTOR 1"/>
    <property type="match status" value="1"/>
</dbReference>
<dbReference type="Gramene" id="Kaladp0515s0033.2.v1.1">
    <property type="protein sequence ID" value="Kaladp0515s0033.2.v1.1"/>
    <property type="gene ID" value="Kaladp0515s0033.v1.1"/>
</dbReference>
<comment type="subcellular location">
    <subcellularLocation>
        <location evidence="1">Nucleus</location>
    </subcellularLocation>
</comment>
<dbReference type="PROSITE" id="PS50811">
    <property type="entry name" value="WRKY"/>
    <property type="match status" value="2"/>
</dbReference>
<evidence type="ECO:0000313" key="12">
    <source>
        <dbReference type="EnsemblPlants" id="Kaladp0515s0033.3.v1.1"/>
    </source>
</evidence>
<dbReference type="EnsemblPlants" id="Kaladp0515s0033.4.v1.1">
    <property type="protein sequence ID" value="Kaladp0515s0033.4.v1.1"/>
    <property type="gene ID" value="Kaladp0515s0033.v1.1"/>
</dbReference>
<dbReference type="GO" id="GO:0043565">
    <property type="term" value="F:sequence-specific DNA binding"/>
    <property type="evidence" value="ECO:0007669"/>
    <property type="project" value="InterPro"/>
</dbReference>
<dbReference type="InterPro" id="IPR044810">
    <property type="entry name" value="WRKY_plant"/>
</dbReference>
<dbReference type="SMART" id="SM00774">
    <property type="entry name" value="WRKY"/>
    <property type="match status" value="2"/>
</dbReference>
<dbReference type="InterPro" id="IPR003657">
    <property type="entry name" value="WRKY_dom"/>
</dbReference>
<dbReference type="SUPFAM" id="SSF118290">
    <property type="entry name" value="WRKY DNA-binding domain"/>
    <property type="match status" value="2"/>
</dbReference>
<feature type="compositionally biased region" description="Low complexity" evidence="10">
    <location>
        <begin position="342"/>
        <end position="355"/>
    </location>
</feature>
<comment type="similarity">
    <text evidence="9">Belongs to the WRKY group I family.</text>
</comment>
<keyword evidence="8" id="KW-0539">Nucleus</keyword>
<keyword evidence="3" id="KW-0677">Repeat</keyword>
<evidence type="ECO:0000256" key="9">
    <source>
        <dbReference type="ARBA" id="ARBA00061157"/>
    </source>
</evidence>
<keyword evidence="6" id="KW-0238">DNA-binding</keyword>
<sequence>MVATEESLRGEVASEIEKMNSPETGLLARGFDQEGGTPLVTPEKGPSDGYSWRKYGQKHVKGNKFVRSYYRCTHPDCQVKKQVERAHDGQITDTLVFGDHDHPRTQLNLPVTISCTVVAKEGVMGVPSPVIPEERTPAAPHQTPKPTVHIATPMALNVVASDLSKHAVVQSIKTKDNVGKDGTPDLKRQKKEPRRPEAVIMDKPTVDPRLVLQTVSEVDMVNDGYRWRKYGQKFVKGNPNPRSYYRCSTAGCPVKKHVERASHDPKVVITTYEGQHDHDMPPARMMSNCTSGNSTNQLALEYNPGVGSDVVDESYQHGKPKDQLNGEQKIESGEVEKVGNKLVSHSSSGLGSKVSDQISGKSTDNLEAVESSAVPDNGRETNKGSKSPGPAAASLMAGEDKKPRKERIKEEFSEAIHRNSEHGSPTAGSLDESHV</sequence>
<keyword evidence="7" id="KW-0804">Transcription</keyword>
<protein>
    <recommendedName>
        <fullName evidence="11">WRKY domain-containing protein</fullName>
    </recommendedName>
</protein>
<evidence type="ECO:0000256" key="2">
    <source>
        <dbReference type="ARBA" id="ARBA00022723"/>
    </source>
</evidence>
<dbReference type="Pfam" id="PF03106">
    <property type="entry name" value="WRKY"/>
    <property type="match status" value="2"/>
</dbReference>
<evidence type="ECO:0000259" key="11">
    <source>
        <dbReference type="PROSITE" id="PS50811"/>
    </source>
</evidence>
<keyword evidence="13" id="KW-1185">Reference proteome</keyword>
<proteinExistence type="inferred from homology"/>
<evidence type="ECO:0000256" key="6">
    <source>
        <dbReference type="ARBA" id="ARBA00023125"/>
    </source>
</evidence>
<accession>A0A7N0VBT7</accession>
<evidence type="ECO:0000256" key="7">
    <source>
        <dbReference type="ARBA" id="ARBA00023163"/>
    </source>
</evidence>
<dbReference type="Gramene" id="Kaladp0515s0033.4.v1.1">
    <property type="protein sequence ID" value="Kaladp0515s0033.4.v1.1"/>
    <property type="gene ID" value="Kaladp0515s0033.v1.1"/>
</dbReference>
<dbReference type="FunFam" id="2.20.25.80:FF:000003">
    <property type="entry name" value="WRKY transcription factor 57"/>
    <property type="match status" value="1"/>
</dbReference>
<feature type="compositionally biased region" description="Basic and acidic residues" evidence="10">
    <location>
        <begin position="314"/>
        <end position="330"/>
    </location>
</feature>
<dbReference type="Proteomes" id="UP000594263">
    <property type="component" value="Unplaced"/>
</dbReference>
<dbReference type="GO" id="GO:0046872">
    <property type="term" value="F:metal ion binding"/>
    <property type="evidence" value="ECO:0007669"/>
    <property type="project" value="UniProtKB-KW"/>
</dbReference>
<keyword evidence="4" id="KW-0862">Zinc</keyword>
<dbReference type="FunFam" id="2.20.25.80:FF:000006">
    <property type="entry name" value="WRKY transcription factor"/>
    <property type="match status" value="1"/>
</dbReference>
<feature type="region of interest" description="Disordered" evidence="10">
    <location>
        <begin position="342"/>
        <end position="435"/>
    </location>
</feature>
<dbReference type="Gramene" id="Kaladp0515s0033.1.v1.1">
    <property type="protein sequence ID" value="Kaladp0515s0033.1.v1.1"/>
    <property type="gene ID" value="Kaladp0515s0033.v1.1"/>
</dbReference>
<feature type="domain" description="WRKY" evidence="11">
    <location>
        <begin position="41"/>
        <end position="105"/>
    </location>
</feature>
<name>A0A7N0VBT7_KALFE</name>
<feature type="compositionally biased region" description="Basic and acidic residues" evidence="10">
    <location>
        <begin position="398"/>
        <end position="421"/>
    </location>
</feature>
<dbReference type="AlphaFoldDB" id="A0A7N0VBT7"/>
<dbReference type="EnsemblPlants" id="Kaladp0515s0033.3.v1.1">
    <property type="protein sequence ID" value="Kaladp0515s0033.3.v1.1"/>
    <property type="gene ID" value="Kaladp0515s0033.v1.1"/>
</dbReference>
<feature type="compositionally biased region" description="Polar residues" evidence="10">
    <location>
        <begin position="356"/>
        <end position="365"/>
    </location>
</feature>
<reference evidence="12" key="1">
    <citation type="submission" date="2021-01" db="UniProtKB">
        <authorList>
            <consortium name="EnsemblPlants"/>
        </authorList>
    </citation>
    <scope>IDENTIFICATION</scope>
</reference>
<evidence type="ECO:0000256" key="5">
    <source>
        <dbReference type="ARBA" id="ARBA00023015"/>
    </source>
</evidence>
<dbReference type="InterPro" id="IPR036576">
    <property type="entry name" value="WRKY_dom_sf"/>
</dbReference>
<evidence type="ECO:0000256" key="8">
    <source>
        <dbReference type="ARBA" id="ARBA00023242"/>
    </source>
</evidence>
<dbReference type="PANTHER" id="PTHR31221">
    <property type="entry name" value="WRKY TRANSCRIPTION FACTOR PROTEIN 1-RELATED"/>
    <property type="match status" value="1"/>
</dbReference>
<evidence type="ECO:0000256" key="4">
    <source>
        <dbReference type="ARBA" id="ARBA00022833"/>
    </source>
</evidence>
<evidence type="ECO:0000256" key="10">
    <source>
        <dbReference type="SAM" id="MobiDB-lite"/>
    </source>
</evidence>
<feature type="domain" description="WRKY" evidence="11">
    <location>
        <begin position="216"/>
        <end position="281"/>
    </location>
</feature>
<feature type="region of interest" description="Disordered" evidence="10">
    <location>
        <begin position="292"/>
        <end position="330"/>
    </location>
</feature>
<feature type="region of interest" description="Disordered" evidence="10">
    <location>
        <begin position="1"/>
        <end position="46"/>
    </location>
</feature>
<feature type="region of interest" description="Disordered" evidence="10">
    <location>
        <begin position="173"/>
        <end position="195"/>
    </location>
</feature>
<dbReference type="GO" id="GO:0005634">
    <property type="term" value="C:nucleus"/>
    <property type="evidence" value="ECO:0007669"/>
    <property type="project" value="UniProtKB-SubCell"/>
</dbReference>
<keyword evidence="2" id="KW-0479">Metal-binding</keyword>
<evidence type="ECO:0000256" key="1">
    <source>
        <dbReference type="ARBA" id="ARBA00004123"/>
    </source>
</evidence>
<dbReference type="GO" id="GO:0003700">
    <property type="term" value="F:DNA-binding transcription factor activity"/>
    <property type="evidence" value="ECO:0007669"/>
    <property type="project" value="InterPro"/>
</dbReference>
<dbReference type="Gene3D" id="2.20.25.80">
    <property type="entry name" value="WRKY domain"/>
    <property type="match status" value="2"/>
</dbReference>
<dbReference type="EnsemblPlants" id="Kaladp0515s0033.5.v1.1">
    <property type="protein sequence ID" value="Kaladp0515s0033.5.v1.1"/>
    <property type="gene ID" value="Kaladp0515s0033.v1.1"/>
</dbReference>